<dbReference type="EMBL" id="CP097899">
    <property type="protein sequence ID" value="URN92783.1"/>
    <property type="molecule type" value="Genomic_DNA"/>
</dbReference>
<dbReference type="SUPFAM" id="SSF51735">
    <property type="entry name" value="NAD(P)-binding Rossmann-fold domains"/>
    <property type="match status" value="1"/>
</dbReference>
<name>A0A9J6Z9U5_9BACL</name>
<dbReference type="InterPro" id="IPR055170">
    <property type="entry name" value="GFO_IDH_MocA-like_dom"/>
</dbReference>
<dbReference type="Gene3D" id="3.40.50.720">
    <property type="entry name" value="NAD(P)-binding Rossmann-like Domain"/>
    <property type="match status" value="1"/>
</dbReference>
<dbReference type="InterPro" id="IPR036291">
    <property type="entry name" value="NAD(P)-bd_dom_sf"/>
</dbReference>
<dbReference type="Pfam" id="PF22725">
    <property type="entry name" value="GFO_IDH_MocA_C3"/>
    <property type="match status" value="1"/>
</dbReference>
<reference evidence="3" key="1">
    <citation type="submission" date="2022-05" db="EMBL/GenBank/DDBJ databases">
        <title>Novel bacterial taxa in a minimal lignocellulolytic consortium and its capacity to transform plastics disclosed by genome-resolved metagenomics.</title>
        <authorList>
            <person name="Rodriguez C.A.D."/>
            <person name="Diaz-Garcia L."/>
            <person name="Herrera K."/>
            <person name="Tarazona N.A."/>
            <person name="Sproer C."/>
            <person name="Overmann J."/>
            <person name="Jimenez D.J."/>
        </authorList>
    </citation>
    <scope>NUCLEOTIDE SEQUENCE</scope>
    <source>
        <strain evidence="3">MAG5</strain>
    </source>
</reference>
<evidence type="ECO:0000313" key="3">
    <source>
        <dbReference type="EMBL" id="URN92783.1"/>
    </source>
</evidence>
<evidence type="ECO:0000259" key="2">
    <source>
        <dbReference type="Pfam" id="PF22725"/>
    </source>
</evidence>
<sequence length="373" mass="42062">MSKVRVGIIGLGNMGKGHISYIHNGVITGVEITAVADVDENSRIWARETLGEAVHVFSDPYELIASDVVDGVIICTPHFSHPELAIASFKHNKHVILEKPAGVYTKQVRLMNEAAEQSDVVFSMMYNQRTNPIYQKLKELVDSGELGEVRRTNWIITDWYRSQSYYDSGTWRATWGGEGGGVLLNQDPHQLDLWQWTISMMPQRLRAFCYFGKNRNIEVENDVTAFVEYENGATGVFVTTTGETPGTNRFEVVGDRGKVVIENSKLTFYRLRESETEFNARSEEPFSQPECWQIDIPIEGSNPGHAGITQNWANAILHNEPLIAPGVEGIKGLMLANAMLLSTWEDDWVQFPIDEDKYYAHLKNKIATSRFQG</sequence>
<feature type="domain" description="GFO/IDH/MocA-like oxidoreductase" evidence="2">
    <location>
        <begin position="134"/>
        <end position="259"/>
    </location>
</feature>
<organism evidence="3 4">
    <name type="scientific">Candidatus Pristimantibacillus lignocellulolyticus</name>
    <dbReference type="NCBI Taxonomy" id="2994561"/>
    <lineage>
        <taxon>Bacteria</taxon>
        <taxon>Bacillati</taxon>
        <taxon>Bacillota</taxon>
        <taxon>Bacilli</taxon>
        <taxon>Bacillales</taxon>
        <taxon>Paenibacillaceae</taxon>
        <taxon>Candidatus Pristimantibacillus</taxon>
    </lineage>
</organism>
<feature type="domain" description="Gfo/Idh/MocA-like oxidoreductase N-terminal" evidence="1">
    <location>
        <begin position="4"/>
        <end position="124"/>
    </location>
</feature>
<dbReference type="Pfam" id="PF01408">
    <property type="entry name" value="GFO_IDH_MocA"/>
    <property type="match status" value="1"/>
</dbReference>
<dbReference type="AlphaFoldDB" id="A0A9J6Z9U5"/>
<dbReference type="Gene3D" id="3.30.360.10">
    <property type="entry name" value="Dihydrodipicolinate Reductase, domain 2"/>
    <property type="match status" value="1"/>
</dbReference>
<dbReference type="PANTHER" id="PTHR43249">
    <property type="entry name" value="UDP-N-ACETYL-2-AMINO-2-DEOXY-D-GLUCURONATE OXIDASE"/>
    <property type="match status" value="1"/>
</dbReference>
<dbReference type="PANTHER" id="PTHR43249:SF1">
    <property type="entry name" value="D-GLUCOSIDE 3-DEHYDROGENASE"/>
    <property type="match status" value="1"/>
</dbReference>
<dbReference type="InterPro" id="IPR052515">
    <property type="entry name" value="Gfo/Idh/MocA_Oxidoreductase"/>
</dbReference>
<dbReference type="KEGG" id="plig:NAG76_13105"/>
<evidence type="ECO:0000259" key="1">
    <source>
        <dbReference type="Pfam" id="PF01408"/>
    </source>
</evidence>
<dbReference type="Proteomes" id="UP001056756">
    <property type="component" value="Chromosome"/>
</dbReference>
<evidence type="ECO:0000313" key="4">
    <source>
        <dbReference type="Proteomes" id="UP001056756"/>
    </source>
</evidence>
<dbReference type="InterPro" id="IPR000683">
    <property type="entry name" value="Gfo/Idh/MocA-like_OxRdtase_N"/>
</dbReference>
<protein>
    <submittedName>
        <fullName evidence="3">Gfo/Idh/MocA family oxidoreductase</fullName>
    </submittedName>
</protein>
<gene>
    <name evidence="3" type="ORF">NAG76_13105</name>
</gene>
<dbReference type="SUPFAM" id="SSF55347">
    <property type="entry name" value="Glyceraldehyde-3-phosphate dehydrogenase-like, C-terminal domain"/>
    <property type="match status" value="1"/>
</dbReference>
<dbReference type="GO" id="GO:0000166">
    <property type="term" value="F:nucleotide binding"/>
    <property type="evidence" value="ECO:0007669"/>
    <property type="project" value="InterPro"/>
</dbReference>
<accession>A0A9J6Z9U5</accession>
<proteinExistence type="predicted"/>